<evidence type="ECO:0000313" key="1">
    <source>
        <dbReference type="EMBL" id="KAL2497602.1"/>
    </source>
</evidence>
<comment type="caution">
    <text evidence="1">The sequence shown here is derived from an EMBL/GenBank/DDBJ whole genome shotgun (WGS) entry which is preliminary data.</text>
</comment>
<organism evidence="1 2">
    <name type="scientific">Abeliophyllum distichum</name>
    <dbReference type="NCBI Taxonomy" id="126358"/>
    <lineage>
        <taxon>Eukaryota</taxon>
        <taxon>Viridiplantae</taxon>
        <taxon>Streptophyta</taxon>
        <taxon>Embryophyta</taxon>
        <taxon>Tracheophyta</taxon>
        <taxon>Spermatophyta</taxon>
        <taxon>Magnoliopsida</taxon>
        <taxon>eudicotyledons</taxon>
        <taxon>Gunneridae</taxon>
        <taxon>Pentapetalae</taxon>
        <taxon>asterids</taxon>
        <taxon>lamiids</taxon>
        <taxon>Lamiales</taxon>
        <taxon>Oleaceae</taxon>
        <taxon>Forsythieae</taxon>
        <taxon>Abeliophyllum</taxon>
    </lineage>
</organism>
<proteinExistence type="predicted"/>
<dbReference type="EMBL" id="JBFOLK010000007">
    <property type="protein sequence ID" value="KAL2497602.1"/>
    <property type="molecule type" value="Genomic_DNA"/>
</dbReference>
<evidence type="ECO:0000313" key="2">
    <source>
        <dbReference type="Proteomes" id="UP001604336"/>
    </source>
</evidence>
<dbReference type="PANTHER" id="PTHR48475">
    <property type="entry name" value="RIBONUCLEASE H"/>
    <property type="match status" value="1"/>
</dbReference>
<dbReference type="PANTHER" id="PTHR48475:SF2">
    <property type="entry name" value="RIBONUCLEASE H"/>
    <property type="match status" value="1"/>
</dbReference>
<protein>
    <submittedName>
        <fullName evidence="1">Ribonuclease H</fullName>
    </submittedName>
</protein>
<sequence length="124" mass="14457">MEKLTLALITTSKKLKPYFQAYVIEVLTNYPLRQVLRKPDASERLLKRTIELSQLDVQFRLMSSIKGQAVTDFIANFTKEPVMHMNFEVPLLSKPKQWVMCARIVQEKQLKDRNHDIKSRGTPP</sequence>
<gene>
    <name evidence="1" type="ORF">Adt_23152</name>
</gene>
<name>A0ABD1SD25_9LAMI</name>
<keyword evidence="2" id="KW-1185">Reference proteome</keyword>
<reference evidence="2" key="1">
    <citation type="submission" date="2024-07" db="EMBL/GenBank/DDBJ databases">
        <title>Two chromosome-level genome assemblies of Korean endemic species Abeliophyllum distichum and Forsythia ovata (Oleaceae).</title>
        <authorList>
            <person name="Jang H."/>
        </authorList>
    </citation>
    <scope>NUCLEOTIDE SEQUENCE [LARGE SCALE GENOMIC DNA]</scope>
</reference>
<dbReference type="Proteomes" id="UP001604336">
    <property type="component" value="Unassembled WGS sequence"/>
</dbReference>
<accession>A0ABD1SD25</accession>
<dbReference type="AlphaFoldDB" id="A0ABD1SD25"/>